<dbReference type="InterPro" id="IPR008090">
    <property type="entry name" value="Fe_iron_reduct"/>
</dbReference>
<evidence type="ECO:0000259" key="2">
    <source>
        <dbReference type="Pfam" id="PF11575"/>
    </source>
</evidence>
<comment type="caution">
    <text evidence="3">The sequence shown here is derived from an EMBL/GenBank/DDBJ whole genome shotgun (WGS) entry which is preliminary data.</text>
</comment>
<dbReference type="Proteomes" id="UP000562027">
    <property type="component" value="Unassembled WGS sequence"/>
</dbReference>
<dbReference type="RefSeq" id="WP_184300654.1">
    <property type="nucleotide sequence ID" value="NZ_JACHLP010000005.1"/>
</dbReference>
<evidence type="ECO:0000259" key="1">
    <source>
        <dbReference type="Pfam" id="PF06276"/>
    </source>
</evidence>
<dbReference type="InterPro" id="IPR022770">
    <property type="entry name" value="IucA/IucC-like_C"/>
</dbReference>
<dbReference type="Pfam" id="PF11575">
    <property type="entry name" value="FhuF_C"/>
    <property type="match status" value="1"/>
</dbReference>
<dbReference type="NCBIfam" id="TIGR03951">
    <property type="entry name" value="Fe_III_red_FhuF"/>
    <property type="match status" value="1"/>
</dbReference>
<feature type="domain" description="Aerobactin siderophore biosynthesis IucA/IucC-like C-terminal" evidence="1">
    <location>
        <begin position="66"/>
        <end position="204"/>
    </location>
</feature>
<reference evidence="3 4" key="1">
    <citation type="submission" date="2020-08" db="EMBL/GenBank/DDBJ databases">
        <title>Functional genomics of gut bacteria from endangered species of beetles.</title>
        <authorList>
            <person name="Carlos-Shanley C."/>
        </authorList>
    </citation>
    <scope>NUCLEOTIDE SEQUENCE [LARGE SCALE GENOMIC DNA]</scope>
    <source>
        <strain evidence="3 4">S00239</strain>
    </source>
</reference>
<keyword evidence="4" id="KW-1185">Reference proteome</keyword>
<dbReference type="Pfam" id="PF06276">
    <property type="entry name" value="FhuF"/>
    <property type="match status" value="1"/>
</dbReference>
<dbReference type="GO" id="GO:0051537">
    <property type="term" value="F:2 iron, 2 sulfur cluster binding"/>
    <property type="evidence" value="ECO:0007669"/>
    <property type="project" value="InterPro"/>
</dbReference>
<accession>A0A840LBZ2</accession>
<proteinExistence type="predicted"/>
<feature type="domain" description="Ferric siderophore reductase C-terminal" evidence="2">
    <location>
        <begin position="225"/>
        <end position="242"/>
    </location>
</feature>
<dbReference type="InterPro" id="IPR024726">
    <property type="entry name" value="FhuF_C"/>
</dbReference>
<dbReference type="AlphaFoldDB" id="A0A840LBZ2"/>
<dbReference type="EMBL" id="JACHLP010000005">
    <property type="protein sequence ID" value="MBB4844405.1"/>
    <property type="molecule type" value="Genomic_DNA"/>
</dbReference>
<name>A0A840LBZ2_9BURK</name>
<protein>
    <submittedName>
        <fullName evidence="3">Ferric iron reductase protein FhuF</fullName>
    </submittedName>
</protein>
<dbReference type="GO" id="GO:0003824">
    <property type="term" value="F:catalytic activity"/>
    <property type="evidence" value="ECO:0007669"/>
    <property type="project" value="UniProtKB-ARBA"/>
</dbReference>
<evidence type="ECO:0000313" key="3">
    <source>
        <dbReference type="EMBL" id="MBB4844405.1"/>
    </source>
</evidence>
<sequence>MIPLLTPLFQGEWAPLGEALACSPRWPPDAIQVSHLIRDDRLLASAIRQHARRRGVTGDDLRAAASAWSMDYLWALLPPVAAAASVLQHGFPMRAEQVAVELDGSGTPTRFHIALEGRSMAGEPTAVRYGPLLWHHLEPLFAAIARQTRLPQKILWANAARYLQTILEQALALTGDAPHVAADLHALLHEPHWPDQHRNPLYARQREASRIEDGTPVTIRLHRHCCLYYRLPGHGYCGACPLDPQHRNHLRAGDDMLLEICDGDWDPGL</sequence>
<organism evidence="3 4">
    <name type="scientific">Roseateles oligotrophus</name>
    <dbReference type="NCBI Taxonomy" id="1769250"/>
    <lineage>
        <taxon>Bacteria</taxon>
        <taxon>Pseudomonadati</taxon>
        <taxon>Pseudomonadota</taxon>
        <taxon>Betaproteobacteria</taxon>
        <taxon>Burkholderiales</taxon>
        <taxon>Sphaerotilaceae</taxon>
        <taxon>Roseateles</taxon>
    </lineage>
</organism>
<gene>
    <name evidence="3" type="ORF">HNP55_002941</name>
</gene>
<evidence type="ECO:0000313" key="4">
    <source>
        <dbReference type="Proteomes" id="UP000562027"/>
    </source>
</evidence>